<dbReference type="EMBL" id="JAQQAF010000003">
    <property type="protein sequence ID" value="KAJ8498066.1"/>
    <property type="molecule type" value="Genomic_DNA"/>
</dbReference>
<evidence type="ECO:0000313" key="3">
    <source>
        <dbReference type="Proteomes" id="UP001222027"/>
    </source>
</evidence>
<comment type="caution">
    <text evidence="2">The sequence shown here is derived from an EMBL/GenBank/DDBJ whole genome shotgun (WGS) entry which is preliminary data.</text>
</comment>
<sequence>MKTQAEDHKQKPTEPTTTSILALLLPLPKRWRLLRRAAEEPAEEVDQYENHQRTNQFCPEQEDHEQECKRDDDQFRHGLDYEERSDGQDGDDGYRDGSILDLGYEPVDQQRRQKEHMTTTRNGSSFTAVLVKSNLSAGHISSPKKKLVSKTWSPVLCPAFAALPSGSTAKKMVM</sequence>
<feature type="region of interest" description="Disordered" evidence="1">
    <location>
        <begin position="40"/>
        <end position="100"/>
    </location>
</feature>
<accession>A0AAV8RD57</accession>
<feature type="compositionally biased region" description="Basic and acidic residues" evidence="1">
    <location>
        <begin position="66"/>
        <end position="95"/>
    </location>
</feature>
<organism evidence="2 3">
    <name type="scientific">Ensete ventricosum</name>
    <name type="common">Abyssinian banana</name>
    <name type="synonym">Musa ensete</name>
    <dbReference type="NCBI Taxonomy" id="4639"/>
    <lineage>
        <taxon>Eukaryota</taxon>
        <taxon>Viridiplantae</taxon>
        <taxon>Streptophyta</taxon>
        <taxon>Embryophyta</taxon>
        <taxon>Tracheophyta</taxon>
        <taxon>Spermatophyta</taxon>
        <taxon>Magnoliopsida</taxon>
        <taxon>Liliopsida</taxon>
        <taxon>Zingiberales</taxon>
        <taxon>Musaceae</taxon>
        <taxon>Ensete</taxon>
    </lineage>
</organism>
<evidence type="ECO:0000256" key="1">
    <source>
        <dbReference type="SAM" id="MobiDB-lite"/>
    </source>
</evidence>
<proteinExistence type="predicted"/>
<feature type="region of interest" description="Disordered" evidence="1">
    <location>
        <begin position="1"/>
        <end position="20"/>
    </location>
</feature>
<feature type="compositionally biased region" description="Basic and acidic residues" evidence="1">
    <location>
        <begin position="1"/>
        <end position="12"/>
    </location>
</feature>
<evidence type="ECO:0000313" key="2">
    <source>
        <dbReference type="EMBL" id="KAJ8498066.1"/>
    </source>
</evidence>
<name>A0AAV8RD57_ENSVE</name>
<dbReference type="AlphaFoldDB" id="A0AAV8RD57"/>
<dbReference type="Proteomes" id="UP001222027">
    <property type="component" value="Unassembled WGS sequence"/>
</dbReference>
<protein>
    <submittedName>
        <fullName evidence="2">Uncharacterized protein</fullName>
    </submittedName>
</protein>
<gene>
    <name evidence="2" type="ORF">OPV22_008618</name>
</gene>
<keyword evidence="3" id="KW-1185">Reference proteome</keyword>
<reference evidence="2 3" key="1">
    <citation type="submission" date="2022-12" db="EMBL/GenBank/DDBJ databases">
        <title>Chromosome-scale assembly of the Ensete ventricosum genome.</title>
        <authorList>
            <person name="Dussert Y."/>
            <person name="Stocks J."/>
            <person name="Wendawek A."/>
            <person name="Woldeyes F."/>
            <person name="Nichols R.A."/>
            <person name="Borrell J.S."/>
        </authorList>
    </citation>
    <scope>NUCLEOTIDE SEQUENCE [LARGE SCALE GENOMIC DNA]</scope>
    <source>
        <strain evidence="3">cv. Maze</strain>
        <tissue evidence="2">Seeds</tissue>
    </source>
</reference>